<dbReference type="Gene3D" id="2.30.110.10">
    <property type="entry name" value="Electron Transport, Fmn-binding Protein, Chain A"/>
    <property type="match status" value="1"/>
</dbReference>
<name>A0ABW1D0H4_9ACTN</name>
<dbReference type="SUPFAM" id="SSF50475">
    <property type="entry name" value="FMN-binding split barrel"/>
    <property type="match status" value="1"/>
</dbReference>
<dbReference type="Pfam" id="PF01243">
    <property type="entry name" value="PNPOx_N"/>
    <property type="match status" value="1"/>
</dbReference>
<dbReference type="InterPro" id="IPR011576">
    <property type="entry name" value="Pyridox_Oxase_N"/>
</dbReference>
<comment type="caution">
    <text evidence="3">The sequence shown here is derived from an EMBL/GenBank/DDBJ whole genome shotgun (WGS) entry which is preliminary data.</text>
</comment>
<gene>
    <name evidence="3" type="ORF">ACFPZ3_47275</name>
</gene>
<evidence type="ECO:0000259" key="2">
    <source>
        <dbReference type="Pfam" id="PF01243"/>
    </source>
</evidence>
<keyword evidence="4" id="KW-1185">Reference proteome</keyword>
<evidence type="ECO:0000313" key="4">
    <source>
        <dbReference type="Proteomes" id="UP001596058"/>
    </source>
</evidence>
<dbReference type="EC" id="1.-.-.-" evidence="3"/>
<dbReference type="EMBL" id="JBHSPA010000064">
    <property type="protein sequence ID" value="MFC5831496.1"/>
    <property type="molecule type" value="Genomic_DNA"/>
</dbReference>
<dbReference type="PANTHER" id="PTHR35176:SF2">
    <property type="entry name" value="F420H(2)-DEPENDENT REDUCTASE RV1155"/>
    <property type="match status" value="1"/>
</dbReference>
<dbReference type="RefSeq" id="WP_379520967.1">
    <property type="nucleotide sequence ID" value="NZ_JBHSPA010000064.1"/>
</dbReference>
<dbReference type="NCBIfam" id="TIGR03618">
    <property type="entry name" value="Rv1155_F420"/>
    <property type="match status" value="1"/>
</dbReference>
<dbReference type="InterPro" id="IPR052019">
    <property type="entry name" value="F420H2_bilvrd_red/Heme_oxyg"/>
</dbReference>
<reference evidence="4" key="1">
    <citation type="journal article" date="2019" name="Int. J. Syst. Evol. Microbiol.">
        <title>The Global Catalogue of Microorganisms (GCM) 10K type strain sequencing project: providing services to taxonomists for standard genome sequencing and annotation.</title>
        <authorList>
            <consortium name="The Broad Institute Genomics Platform"/>
            <consortium name="The Broad Institute Genome Sequencing Center for Infectious Disease"/>
            <person name="Wu L."/>
            <person name="Ma J."/>
        </authorList>
    </citation>
    <scope>NUCLEOTIDE SEQUENCE [LARGE SCALE GENOMIC DNA]</scope>
    <source>
        <strain evidence="4">CCUG 53903</strain>
    </source>
</reference>
<organism evidence="3 4">
    <name type="scientific">Nonomuraea insulae</name>
    <dbReference type="NCBI Taxonomy" id="1616787"/>
    <lineage>
        <taxon>Bacteria</taxon>
        <taxon>Bacillati</taxon>
        <taxon>Actinomycetota</taxon>
        <taxon>Actinomycetes</taxon>
        <taxon>Streptosporangiales</taxon>
        <taxon>Streptosporangiaceae</taxon>
        <taxon>Nonomuraea</taxon>
    </lineage>
</organism>
<protein>
    <submittedName>
        <fullName evidence="3">PPOX class F420-dependent oxidoreductase</fullName>
        <ecNumber evidence="3">1.-.-.-</ecNumber>
    </submittedName>
</protein>
<proteinExistence type="predicted"/>
<dbReference type="InterPro" id="IPR019920">
    <property type="entry name" value="F420-binding_dom_put"/>
</dbReference>
<evidence type="ECO:0000256" key="1">
    <source>
        <dbReference type="ARBA" id="ARBA00023002"/>
    </source>
</evidence>
<feature type="domain" description="Pyridoxamine 5'-phosphate oxidase N-terminal" evidence="2">
    <location>
        <begin position="166"/>
        <end position="295"/>
    </location>
</feature>
<dbReference type="PANTHER" id="PTHR35176">
    <property type="entry name" value="HEME OXYGENASE HI_0854-RELATED"/>
    <property type="match status" value="1"/>
</dbReference>
<sequence>MPKGVITRLTPSVSRVRLSSSTGSNCSRRMYRGISGASVIVCFPSPAGLDGIHATRKSIDYYHLTADYRFGREQAPSATPRPVPEIAAERARLQPEQKTAAGRAGQWAQPHIVYNETICYGPSCGNAEQKTSTVSITVQKQTIELITMTDHAYGPGQGPGARPLTEEEAAQILDEQSFGVLATLKRDGRPHLGSMAVNWNAGERMIRIASTQGRIKVRHLRNDPRATVHVQGDNVLTYAVAEGDAEVSEVSTTPGDATGRELLKMNGGFADPVDEAAFLDRMVKDQRLVIRLRVTRLYGIALDVPPEN</sequence>
<evidence type="ECO:0000313" key="3">
    <source>
        <dbReference type="EMBL" id="MFC5831496.1"/>
    </source>
</evidence>
<dbReference type="InterPro" id="IPR012349">
    <property type="entry name" value="Split_barrel_FMN-bd"/>
</dbReference>
<keyword evidence="1 3" id="KW-0560">Oxidoreductase</keyword>
<dbReference type="Proteomes" id="UP001596058">
    <property type="component" value="Unassembled WGS sequence"/>
</dbReference>
<dbReference type="GO" id="GO:0016491">
    <property type="term" value="F:oxidoreductase activity"/>
    <property type="evidence" value="ECO:0007669"/>
    <property type="project" value="UniProtKB-KW"/>
</dbReference>
<accession>A0ABW1D0H4</accession>